<name>A0A2H3CCE5_ARMGA</name>
<organism evidence="1 2">
    <name type="scientific">Armillaria gallica</name>
    <name type="common">Bulbous honey fungus</name>
    <name type="synonym">Armillaria bulbosa</name>
    <dbReference type="NCBI Taxonomy" id="47427"/>
    <lineage>
        <taxon>Eukaryota</taxon>
        <taxon>Fungi</taxon>
        <taxon>Dikarya</taxon>
        <taxon>Basidiomycota</taxon>
        <taxon>Agaricomycotina</taxon>
        <taxon>Agaricomycetes</taxon>
        <taxon>Agaricomycetidae</taxon>
        <taxon>Agaricales</taxon>
        <taxon>Marasmiineae</taxon>
        <taxon>Physalacriaceae</taxon>
        <taxon>Armillaria</taxon>
    </lineage>
</organism>
<proteinExistence type="predicted"/>
<reference evidence="2" key="1">
    <citation type="journal article" date="2017" name="Nat. Ecol. Evol.">
        <title>Genome expansion and lineage-specific genetic innovations in the forest pathogenic fungi Armillaria.</title>
        <authorList>
            <person name="Sipos G."/>
            <person name="Prasanna A.N."/>
            <person name="Walter M.C."/>
            <person name="O'Connor E."/>
            <person name="Balint B."/>
            <person name="Krizsan K."/>
            <person name="Kiss B."/>
            <person name="Hess J."/>
            <person name="Varga T."/>
            <person name="Slot J."/>
            <person name="Riley R."/>
            <person name="Boka B."/>
            <person name="Rigling D."/>
            <person name="Barry K."/>
            <person name="Lee J."/>
            <person name="Mihaltcheva S."/>
            <person name="LaButti K."/>
            <person name="Lipzen A."/>
            <person name="Waldron R."/>
            <person name="Moloney N.M."/>
            <person name="Sperisen C."/>
            <person name="Kredics L."/>
            <person name="Vagvoelgyi C."/>
            <person name="Patrignani A."/>
            <person name="Fitzpatrick D."/>
            <person name="Nagy I."/>
            <person name="Doyle S."/>
            <person name="Anderson J.B."/>
            <person name="Grigoriev I.V."/>
            <person name="Gueldener U."/>
            <person name="Muensterkoetter M."/>
            <person name="Nagy L.G."/>
        </authorList>
    </citation>
    <scope>NUCLEOTIDE SEQUENCE [LARGE SCALE GENOMIC DNA]</scope>
    <source>
        <strain evidence="2">Ar21-2</strain>
    </source>
</reference>
<keyword evidence="2" id="KW-1185">Reference proteome</keyword>
<evidence type="ECO:0000313" key="2">
    <source>
        <dbReference type="Proteomes" id="UP000217790"/>
    </source>
</evidence>
<dbReference type="EMBL" id="KZ293772">
    <property type="protein sequence ID" value="PBK79530.1"/>
    <property type="molecule type" value="Genomic_DNA"/>
</dbReference>
<evidence type="ECO:0000313" key="1">
    <source>
        <dbReference type="EMBL" id="PBK79530.1"/>
    </source>
</evidence>
<dbReference type="STRING" id="47427.A0A2H3CCE5"/>
<gene>
    <name evidence="1" type="ORF">ARMGADRAFT_880397</name>
</gene>
<sequence>IAEDGVDPKHILSVLNRIANHLGVSVEGSVSDQSTRQIVQEGGVAVKMQV</sequence>
<dbReference type="Proteomes" id="UP000217790">
    <property type="component" value="Unassembled WGS sequence"/>
</dbReference>
<feature type="non-terminal residue" evidence="1">
    <location>
        <position position="1"/>
    </location>
</feature>
<protein>
    <submittedName>
        <fullName evidence="1">Uncharacterized protein</fullName>
    </submittedName>
</protein>
<feature type="non-terminal residue" evidence="1">
    <location>
        <position position="50"/>
    </location>
</feature>
<dbReference type="InParanoid" id="A0A2H3CCE5"/>
<dbReference type="AlphaFoldDB" id="A0A2H3CCE5"/>
<accession>A0A2H3CCE5</accession>